<comment type="caution">
    <text evidence="1">The sequence shown here is derived from an EMBL/GenBank/DDBJ whole genome shotgun (WGS) entry which is preliminary data.</text>
</comment>
<keyword evidence="2" id="KW-1185">Reference proteome</keyword>
<reference evidence="1 2" key="1">
    <citation type="submission" date="2022-12" db="EMBL/GenBank/DDBJ databases">
        <title>Chromosome-level genome of Tegillarca granosa.</title>
        <authorList>
            <person name="Kim J."/>
        </authorList>
    </citation>
    <scope>NUCLEOTIDE SEQUENCE [LARGE SCALE GENOMIC DNA]</scope>
    <source>
        <strain evidence="1">Teg-2019</strain>
        <tissue evidence="1">Adductor muscle</tissue>
    </source>
</reference>
<name>A0ABQ9FKW2_TEGGR</name>
<evidence type="ECO:0000313" key="2">
    <source>
        <dbReference type="Proteomes" id="UP001217089"/>
    </source>
</evidence>
<proteinExistence type="predicted"/>
<protein>
    <submittedName>
        <fullName evidence="1">Uncharacterized protein</fullName>
    </submittedName>
</protein>
<evidence type="ECO:0000313" key="1">
    <source>
        <dbReference type="EMBL" id="KAJ8316363.1"/>
    </source>
</evidence>
<accession>A0ABQ9FKW2</accession>
<dbReference type="EMBL" id="JARBDR010000328">
    <property type="protein sequence ID" value="KAJ8316363.1"/>
    <property type="molecule type" value="Genomic_DNA"/>
</dbReference>
<sequence>MTQVVSTGTQTLGSFLPVLWKLPSTEYLEDLSEEFMIFEQGNIERDVVNQDPDSQIIISSYYKPVKVKKVTQYKSDQS</sequence>
<gene>
    <name evidence="1" type="ORF">KUTeg_006377</name>
</gene>
<organism evidence="1 2">
    <name type="scientific">Tegillarca granosa</name>
    <name type="common">Malaysian cockle</name>
    <name type="synonym">Anadara granosa</name>
    <dbReference type="NCBI Taxonomy" id="220873"/>
    <lineage>
        <taxon>Eukaryota</taxon>
        <taxon>Metazoa</taxon>
        <taxon>Spiralia</taxon>
        <taxon>Lophotrochozoa</taxon>
        <taxon>Mollusca</taxon>
        <taxon>Bivalvia</taxon>
        <taxon>Autobranchia</taxon>
        <taxon>Pteriomorphia</taxon>
        <taxon>Arcoida</taxon>
        <taxon>Arcoidea</taxon>
        <taxon>Arcidae</taxon>
        <taxon>Tegillarca</taxon>
    </lineage>
</organism>
<dbReference type="Proteomes" id="UP001217089">
    <property type="component" value="Unassembled WGS sequence"/>
</dbReference>